<organism evidence="1 2">
    <name type="scientific">Metabacillus rhizolycopersici</name>
    <dbReference type="NCBI Taxonomy" id="2875709"/>
    <lineage>
        <taxon>Bacteria</taxon>
        <taxon>Bacillati</taxon>
        <taxon>Bacillota</taxon>
        <taxon>Bacilli</taxon>
        <taxon>Bacillales</taxon>
        <taxon>Bacillaceae</taxon>
        <taxon>Metabacillus</taxon>
    </lineage>
</organism>
<dbReference type="Proteomes" id="UP001165287">
    <property type="component" value="Unassembled WGS sequence"/>
</dbReference>
<dbReference type="RefSeq" id="WP_224140892.1">
    <property type="nucleotide sequence ID" value="NZ_JAIQUM010000055.1"/>
</dbReference>
<dbReference type="EMBL" id="JAIQUM010000055">
    <property type="protein sequence ID" value="MBZ5752438.1"/>
    <property type="molecule type" value="Genomic_DNA"/>
</dbReference>
<name>A0ABS7UVV2_9BACI</name>
<reference evidence="1" key="1">
    <citation type="submission" date="2024-05" db="EMBL/GenBank/DDBJ databases">
        <title>Metabacillus sp. nov., isolated from the rhizosphere soil of tomato plants.</title>
        <authorList>
            <person name="Ma R."/>
        </authorList>
    </citation>
    <scope>NUCLEOTIDE SEQUENCE</scope>
    <source>
        <strain evidence="1">DBTR6</strain>
    </source>
</reference>
<keyword evidence="2" id="KW-1185">Reference proteome</keyword>
<proteinExistence type="predicted"/>
<protein>
    <recommendedName>
        <fullName evidence="3">Fur-regulated basic protein FbpA</fullName>
    </recommendedName>
</protein>
<evidence type="ECO:0000313" key="2">
    <source>
        <dbReference type="Proteomes" id="UP001165287"/>
    </source>
</evidence>
<gene>
    <name evidence="1" type="ORF">K9V48_19820</name>
</gene>
<evidence type="ECO:0008006" key="3">
    <source>
        <dbReference type="Google" id="ProtNLM"/>
    </source>
</evidence>
<accession>A0ABS7UVV2</accession>
<evidence type="ECO:0000313" key="1">
    <source>
        <dbReference type="EMBL" id="MBZ5752438.1"/>
    </source>
</evidence>
<comment type="caution">
    <text evidence="1">The sequence shown here is derived from an EMBL/GenBank/DDBJ whole genome shotgun (WGS) entry which is preliminary data.</text>
</comment>
<sequence length="53" mass="6319">MAIGGYLMNLENLTNEELLKNYERLAKRPQDYLTDEEAEYKEKIKEELLKRNG</sequence>